<accession>A0A2V1EFL8</accession>
<evidence type="ECO:0000313" key="2">
    <source>
        <dbReference type="Proteomes" id="UP000244855"/>
    </source>
</evidence>
<dbReference type="EMBL" id="KZ805300">
    <property type="protein sequence ID" value="PVI08534.1"/>
    <property type="molecule type" value="Genomic_DNA"/>
</dbReference>
<reference evidence="1 2" key="1">
    <citation type="journal article" date="2018" name="Sci. Rep.">
        <title>Comparative genomics provides insights into the lifestyle and reveals functional heterogeneity of dark septate endophytic fungi.</title>
        <authorList>
            <person name="Knapp D.G."/>
            <person name="Nemeth J.B."/>
            <person name="Barry K."/>
            <person name="Hainaut M."/>
            <person name="Henrissat B."/>
            <person name="Johnson J."/>
            <person name="Kuo A."/>
            <person name="Lim J.H.P."/>
            <person name="Lipzen A."/>
            <person name="Nolan M."/>
            <person name="Ohm R.A."/>
            <person name="Tamas L."/>
            <person name="Grigoriev I.V."/>
            <person name="Spatafora J.W."/>
            <person name="Nagy L.G."/>
            <person name="Kovacs G.M."/>
        </authorList>
    </citation>
    <scope>NUCLEOTIDE SEQUENCE [LARGE SCALE GENOMIC DNA]</scope>
    <source>
        <strain evidence="1 2">DSE2036</strain>
    </source>
</reference>
<name>A0A2V1EFL8_9PLEO</name>
<dbReference type="Proteomes" id="UP000244855">
    <property type="component" value="Unassembled WGS sequence"/>
</dbReference>
<evidence type="ECO:0000313" key="1">
    <source>
        <dbReference type="EMBL" id="PVI08534.1"/>
    </source>
</evidence>
<proteinExistence type="predicted"/>
<organism evidence="1 2">
    <name type="scientific">Periconia macrospinosa</name>
    <dbReference type="NCBI Taxonomy" id="97972"/>
    <lineage>
        <taxon>Eukaryota</taxon>
        <taxon>Fungi</taxon>
        <taxon>Dikarya</taxon>
        <taxon>Ascomycota</taxon>
        <taxon>Pezizomycotina</taxon>
        <taxon>Dothideomycetes</taxon>
        <taxon>Pleosporomycetidae</taxon>
        <taxon>Pleosporales</taxon>
        <taxon>Massarineae</taxon>
        <taxon>Periconiaceae</taxon>
        <taxon>Periconia</taxon>
    </lineage>
</organism>
<protein>
    <submittedName>
        <fullName evidence="1">Uncharacterized protein</fullName>
    </submittedName>
</protein>
<sequence length="79" mass="8928">MLVNDCNWPCTGVLAHVHVTFLNAGTSSLVLSISIPSLHLAHFHHQLHPPTPVHHPPTPFHYRTHAHTTLFRPTRMRCS</sequence>
<gene>
    <name evidence="1" type="ORF">DM02DRAFT_5124</name>
</gene>
<dbReference type="AlphaFoldDB" id="A0A2V1EFL8"/>
<keyword evidence="2" id="KW-1185">Reference proteome</keyword>